<comment type="caution">
    <text evidence="1">The sequence shown here is derived from an EMBL/GenBank/DDBJ whole genome shotgun (WGS) entry which is preliminary data.</text>
</comment>
<sequence>LTARTLSSSDGCQIYTDAVGDPSKPSLVFIHGFTLSATVYDNIFLDAQYTSEFYLVR</sequence>
<name>A0A9W9DHW1_9AGAR</name>
<dbReference type="InterPro" id="IPR029058">
    <property type="entry name" value="AB_hydrolase_fold"/>
</dbReference>
<reference evidence="1" key="1">
    <citation type="submission" date="2022-08" db="EMBL/GenBank/DDBJ databases">
        <title>A Global Phylogenomic Analysis of the Shiitake Genus Lentinula.</title>
        <authorList>
            <consortium name="DOE Joint Genome Institute"/>
            <person name="Sierra-Patev S."/>
            <person name="Min B."/>
            <person name="Naranjo-Ortiz M."/>
            <person name="Looney B."/>
            <person name="Konkel Z."/>
            <person name="Slot J.C."/>
            <person name="Sakamoto Y."/>
            <person name="Steenwyk J.L."/>
            <person name="Rokas A."/>
            <person name="Carro J."/>
            <person name="Camarero S."/>
            <person name="Ferreira P."/>
            <person name="Molpeceres G."/>
            <person name="Ruiz-Duenas F.J."/>
            <person name="Serrano A."/>
            <person name="Henrissat B."/>
            <person name="Drula E."/>
            <person name="Hughes K.W."/>
            <person name="Mata J.L."/>
            <person name="Ishikawa N.K."/>
            <person name="Vargas-Isla R."/>
            <person name="Ushijima S."/>
            <person name="Smith C.A."/>
            <person name="Ahrendt S."/>
            <person name="Andreopoulos W."/>
            <person name="He G."/>
            <person name="Labutti K."/>
            <person name="Lipzen A."/>
            <person name="Ng V."/>
            <person name="Riley R."/>
            <person name="Sandor L."/>
            <person name="Barry K."/>
            <person name="Martinez A.T."/>
            <person name="Xiao Y."/>
            <person name="Gibbons J.G."/>
            <person name="Terashima K."/>
            <person name="Grigoriev I.V."/>
            <person name="Hibbett D.S."/>
        </authorList>
    </citation>
    <scope>NUCLEOTIDE SEQUENCE</scope>
    <source>
        <strain evidence="1">JLM2183</strain>
    </source>
</reference>
<feature type="non-terminal residue" evidence="1">
    <location>
        <position position="57"/>
    </location>
</feature>
<keyword evidence="2" id="KW-1185">Reference proteome</keyword>
<dbReference type="AlphaFoldDB" id="A0A9W9DHW1"/>
<accession>A0A9W9DHW1</accession>
<evidence type="ECO:0000313" key="2">
    <source>
        <dbReference type="Proteomes" id="UP001150266"/>
    </source>
</evidence>
<evidence type="ECO:0008006" key="3">
    <source>
        <dbReference type="Google" id="ProtNLM"/>
    </source>
</evidence>
<gene>
    <name evidence="1" type="ORF">J3R30DRAFT_3228162</name>
</gene>
<proteinExistence type="predicted"/>
<dbReference type="SUPFAM" id="SSF53474">
    <property type="entry name" value="alpha/beta-Hydrolases"/>
    <property type="match status" value="1"/>
</dbReference>
<dbReference type="Gene3D" id="3.40.50.1820">
    <property type="entry name" value="alpha/beta hydrolase"/>
    <property type="match status" value="1"/>
</dbReference>
<feature type="non-terminal residue" evidence="1">
    <location>
        <position position="1"/>
    </location>
</feature>
<organism evidence="1 2">
    <name type="scientific">Lentinula aciculospora</name>
    <dbReference type="NCBI Taxonomy" id="153920"/>
    <lineage>
        <taxon>Eukaryota</taxon>
        <taxon>Fungi</taxon>
        <taxon>Dikarya</taxon>
        <taxon>Basidiomycota</taxon>
        <taxon>Agaricomycotina</taxon>
        <taxon>Agaricomycetes</taxon>
        <taxon>Agaricomycetidae</taxon>
        <taxon>Agaricales</taxon>
        <taxon>Marasmiineae</taxon>
        <taxon>Omphalotaceae</taxon>
        <taxon>Lentinula</taxon>
    </lineage>
</organism>
<dbReference type="Proteomes" id="UP001150266">
    <property type="component" value="Unassembled WGS sequence"/>
</dbReference>
<protein>
    <recommendedName>
        <fullName evidence="3">Alpha/beta hydrolase</fullName>
    </recommendedName>
</protein>
<dbReference type="EMBL" id="JAOTPV010000022">
    <property type="protein sequence ID" value="KAJ4471437.1"/>
    <property type="molecule type" value="Genomic_DNA"/>
</dbReference>
<evidence type="ECO:0000313" key="1">
    <source>
        <dbReference type="EMBL" id="KAJ4471437.1"/>
    </source>
</evidence>
<dbReference type="OrthoDB" id="408373at2759"/>